<proteinExistence type="predicted"/>
<dbReference type="GO" id="GO:0005737">
    <property type="term" value="C:cytoplasm"/>
    <property type="evidence" value="ECO:0007669"/>
    <property type="project" value="TreeGrafter"/>
</dbReference>
<dbReference type="OrthoDB" id="9811523at2"/>
<reference evidence="2 3" key="1">
    <citation type="submission" date="2019-07" db="EMBL/GenBank/DDBJ databases">
        <title>Gramella aestuarii sp. nov., isolated from a tidal flat, and emended description of Gramella echinicola.</title>
        <authorList>
            <person name="Liu L."/>
        </authorList>
    </citation>
    <scope>NUCLEOTIDE SEQUENCE [LARGE SCALE GENOMIC DNA]</scope>
    <source>
        <strain evidence="2 3">BS12</strain>
    </source>
</reference>
<name>A0A7K1LSS8_9FLAO</name>
<dbReference type="Gene3D" id="3.40.630.30">
    <property type="match status" value="1"/>
</dbReference>
<dbReference type="PANTHER" id="PTHR43792">
    <property type="entry name" value="GNAT FAMILY, PUTATIVE (AFU_ORTHOLOGUE AFUA_3G00765)-RELATED-RELATED"/>
    <property type="match status" value="1"/>
</dbReference>
<keyword evidence="3" id="KW-1185">Reference proteome</keyword>
<dbReference type="InterPro" id="IPR051531">
    <property type="entry name" value="N-acetyltransferase"/>
</dbReference>
<dbReference type="Proteomes" id="UP000460416">
    <property type="component" value="Unassembled WGS sequence"/>
</dbReference>
<evidence type="ECO:0000313" key="3">
    <source>
        <dbReference type="Proteomes" id="UP000460416"/>
    </source>
</evidence>
<dbReference type="EMBL" id="VJVW01000007">
    <property type="protein sequence ID" value="MUP43853.1"/>
    <property type="molecule type" value="Genomic_DNA"/>
</dbReference>
<evidence type="ECO:0000313" key="2">
    <source>
        <dbReference type="EMBL" id="MUP43853.1"/>
    </source>
</evidence>
<comment type="caution">
    <text evidence="2">The sequence shown here is derived from an EMBL/GenBank/DDBJ whole genome shotgun (WGS) entry which is preliminary data.</text>
</comment>
<accession>A0A7K1LSS8</accession>
<dbReference type="SUPFAM" id="SSF55729">
    <property type="entry name" value="Acyl-CoA N-acyltransferases (Nat)"/>
    <property type="match status" value="1"/>
</dbReference>
<gene>
    <name evidence="2" type="ORF">FLP08_14825</name>
</gene>
<dbReference type="InterPro" id="IPR016181">
    <property type="entry name" value="Acyl_CoA_acyltransferase"/>
</dbReference>
<protein>
    <submittedName>
        <fullName evidence="2">GNAT family N-acetyltransferase</fullName>
    </submittedName>
</protein>
<dbReference type="GO" id="GO:0008999">
    <property type="term" value="F:protein-N-terminal-alanine acetyltransferase activity"/>
    <property type="evidence" value="ECO:0007669"/>
    <property type="project" value="TreeGrafter"/>
</dbReference>
<evidence type="ECO:0000259" key="1">
    <source>
        <dbReference type="PROSITE" id="PS51186"/>
    </source>
</evidence>
<organism evidence="2 3">
    <name type="scientific">Christiangramia aestuarii</name>
    <dbReference type="NCBI Taxonomy" id="1028746"/>
    <lineage>
        <taxon>Bacteria</taxon>
        <taxon>Pseudomonadati</taxon>
        <taxon>Bacteroidota</taxon>
        <taxon>Flavobacteriia</taxon>
        <taxon>Flavobacteriales</taxon>
        <taxon>Flavobacteriaceae</taxon>
        <taxon>Christiangramia</taxon>
    </lineage>
</organism>
<feature type="domain" description="N-acetyltransferase" evidence="1">
    <location>
        <begin position="21"/>
        <end position="172"/>
    </location>
</feature>
<dbReference type="PANTHER" id="PTHR43792:SF9">
    <property type="entry name" value="RIBOSOMAL-PROTEIN-ALANINE ACETYLTRANSFERASE"/>
    <property type="match status" value="1"/>
</dbReference>
<dbReference type="AlphaFoldDB" id="A0A7K1LSS8"/>
<dbReference type="PROSITE" id="PS51186">
    <property type="entry name" value="GNAT"/>
    <property type="match status" value="1"/>
</dbReference>
<sequence length="175" mass="20370">MPTLETLRLSLEKIKSEDQELIFRGLSHPEVIKYYGVSYSSFQETKEQMEWYTNLEKSNSGMWWAIWLKDSKEFCGAIGYNGLMEEHKKAELGFWLLPEFWGKGIVQEAGQKVIQYFFRDLELHRIEAYVEAGNINSSKALKRLGFEHEGCLRDSEFKNGQFISVDIFALLNPTP</sequence>
<keyword evidence="2" id="KW-0808">Transferase</keyword>
<dbReference type="InterPro" id="IPR000182">
    <property type="entry name" value="GNAT_dom"/>
</dbReference>
<dbReference type="Pfam" id="PF13302">
    <property type="entry name" value="Acetyltransf_3"/>
    <property type="match status" value="1"/>
</dbReference>